<evidence type="ECO:0000313" key="11">
    <source>
        <dbReference type="EMBL" id="GLS43015.1"/>
    </source>
</evidence>
<evidence type="ECO:0000313" key="12">
    <source>
        <dbReference type="EMBL" id="MBB3901443.1"/>
    </source>
</evidence>
<dbReference type="GO" id="GO:0005576">
    <property type="term" value="C:extracellular region"/>
    <property type="evidence" value="ECO:0007669"/>
    <property type="project" value="UniProtKB-SubCell"/>
</dbReference>
<dbReference type="InterPro" id="IPR053927">
    <property type="entry name" value="FlgK_helical"/>
</dbReference>
<organism evidence="12 13">
    <name type="scientific">Methylobacterium brachythecii</name>
    <dbReference type="NCBI Taxonomy" id="1176177"/>
    <lineage>
        <taxon>Bacteria</taxon>
        <taxon>Pseudomonadati</taxon>
        <taxon>Pseudomonadota</taxon>
        <taxon>Alphaproteobacteria</taxon>
        <taxon>Hyphomicrobiales</taxon>
        <taxon>Methylobacteriaceae</taxon>
        <taxon>Methylobacterium</taxon>
    </lineage>
</organism>
<sequence length="622" mass="62850">MSLNALNTSTAGLKLTQAQLGIVSQNIANAGTVGYVRRTLDPVTTGPGNSGVASGTINRSLDAAALKQLRLETSGAGYTTVLSSVLSQIDKLYGTPGSSTSLDGLVNGFSSALQTLASDPTSAAARSAVVTSASSLASQIGGIAGSVQDLRSAMESQLSQDTTQANRLLKSIADLNTRVSQASDGANKADLLDQRDQAVNSLSALMDVQSVPQSDGTVSLITTTGVTLVDRGNPTVLSFDSRGTLSPDSQYSTDPSKRGVGTITAKTPGGATIDLVAAGAIRSGSIAAELEMRDTVLPQAQRQLDDLAAGLSRSMSDNQAVGTAVTAGGKSGFDIDLSNLKAGNAITLTVKDGSGTRNLILMPSYTTPPASPDASLTDDPNATVVPFTIPAPPATPSASDIASAISAKLGSSYDVSASGPSGTVRILSNGTPTLLAANASVTQPASPTDKGTGTQLALFVDSGNKNGLYTGSFDGGSQLTGFAQRIAVNPAVVTNTAMLVTQTSTEVSDSSRPQALYNALNTTQRTFSAASGIGGVNAPTTSSVSGFARSVIASQGAAAASAQDLDEGQGIALATAQGRFSSQSGVNIDEEMSKLIELQTAYTANARVLTAARDMLDALLRI</sequence>
<name>A0A7W6F5L5_9HYPH</name>
<evidence type="ECO:0000256" key="4">
    <source>
        <dbReference type="ARBA" id="ARBA00016244"/>
    </source>
</evidence>
<dbReference type="PANTHER" id="PTHR30033">
    <property type="entry name" value="FLAGELLAR HOOK-ASSOCIATED PROTEIN 1"/>
    <property type="match status" value="1"/>
</dbReference>
<dbReference type="EMBL" id="JACIDN010000002">
    <property type="protein sequence ID" value="MBB3901443.1"/>
    <property type="molecule type" value="Genomic_DNA"/>
</dbReference>
<dbReference type="Proteomes" id="UP000517759">
    <property type="component" value="Unassembled WGS sequence"/>
</dbReference>
<evidence type="ECO:0000313" key="13">
    <source>
        <dbReference type="Proteomes" id="UP000517759"/>
    </source>
</evidence>
<dbReference type="InterPro" id="IPR001444">
    <property type="entry name" value="Flag_bb_rod_N"/>
</dbReference>
<dbReference type="InterPro" id="IPR010930">
    <property type="entry name" value="Flg_bb/hook_C_dom"/>
</dbReference>
<keyword evidence="12" id="KW-0966">Cell projection</keyword>
<dbReference type="Pfam" id="PF22638">
    <property type="entry name" value="FlgK_D1"/>
    <property type="match status" value="1"/>
</dbReference>
<evidence type="ECO:0000256" key="1">
    <source>
        <dbReference type="ARBA" id="ARBA00004117"/>
    </source>
</evidence>
<keyword evidence="5" id="KW-0964">Secreted</keyword>
<reference evidence="11" key="1">
    <citation type="journal article" date="2014" name="Int. J. Syst. Evol. Microbiol.">
        <title>Complete genome of a new Firmicutes species belonging to the dominant human colonic microbiota ('Ruminococcus bicirculans') reveals two chromosomes and a selective capacity to utilize plant glucans.</title>
        <authorList>
            <consortium name="NISC Comparative Sequencing Program"/>
            <person name="Wegmann U."/>
            <person name="Louis P."/>
            <person name="Goesmann A."/>
            <person name="Henrissat B."/>
            <person name="Duncan S.H."/>
            <person name="Flint H.J."/>
        </authorList>
    </citation>
    <scope>NUCLEOTIDE SEQUENCE</scope>
    <source>
        <strain evidence="11">NBRC 107710</strain>
    </source>
</reference>
<feature type="domain" description="Flagellar basal-body/hook protein C-terminal" evidence="9">
    <location>
        <begin position="580"/>
        <end position="622"/>
    </location>
</feature>
<gene>
    <name evidence="11" type="ORF">GCM10007884_10000</name>
    <name evidence="12" type="ORF">GGR33_000929</name>
</gene>
<dbReference type="GO" id="GO:0044780">
    <property type="term" value="P:bacterial-type flagellum assembly"/>
    <property type="evidence" value="ECO:0007669"/>
    <property type="project" value="InterPro"/>
</dbReference>
<keyword evidence="12" id="KW-0282">Flagellum</keyword>
<dbReference type="GO" id="GO:0009424">
    <property type="term" value="C:bacterial-type flagellum hook"/>
    <property type="evidence" value="ECO:0007669"/>
    <property type="project" value="InterPro"/>
</dbReference>
<evidence type="ECO:0000256" key="7">
    <source>
        <dbReference type="SAM" id="MobiDB-lite"/>
    </source>
</evidence>
<evidence type="ECO:0000256" key="3">
    <source>
        <dbReference type="ARBA" id="ARBA00009677"/>
    </source>
</evidence>
<dbReference type="EMBL" id="BSPG01000003">
    <property type="protein sequence ID" value="GLS43015.1"/>
    <property type="molecule type" value="Genomic_DNA"/>
</dbReference>
<reference evidence="12 13" key="3">
    <citation type="submission" date="2020-08" db="EMBL/GenBank/DDBJ databases">
        <title>Genomic Encyclopedia of Type Strains, Phase IV (KMG-IV): sequencing the most valuable type-strain genomes for metagenomic binning, comparative biology and taxonomic classification.</title>
        <authorList>
            <person name="Goeker M."/>
        </authorList>
    </citation>
    <scope>NUCLEOTIDE SEQUENCE [LARGE SCALE GENOMIC DNA]</scope>
    <source>
        <strain evidence="12 13">DSM 24105</strain>
    </source>
</reference>
<keyword evidence="14" id="KW-1185">Reference proteome</keyword>
<keyword evidence="12" id="KW-0969">Cilium</keyword>
<dbReference type="InterPro" id="IPR002371">
    <property type="entry name" value="FlgK"/>
</dbReference>
<dbReference type="Pfam" id="PF00460">
    <property type="entry name" value="Flg_bb_rod"/>
    <property type="match status" value="1"/>
</dbReference>
<feature type="region of interest" description="Disordered" evidence="7">
    <location>
        <begin position="239"/>
        <end position="262"/>
    </location>
</feature>
<dbReference type="AlphaFoldDB" id="A0A7W6F5L5"/>
<dbReference type="PRINTS" id="PR01005">
    <property type="entry name" value="FLGHOOKAP1"/>
</dbReference>
<reference evidence="11" key="4">
    <citation type="submission" date="2023-01" db="EMBL/GenBank/DDBJ databases">
        <title>Draft genome sequence of Methylobacterium brachythecii strain NBRC 107710.</title>
        <authorList>
            <person name="Sun Q."/>
            <person name="Mori K."/>
        </authorList>
    </citation>
    <scope>NUCLEOTIDE SEQUENCE</scope>
    <source>
        <strain evidence="11">NBRC 107710</strain>
    </source>
</reference>
<dbReference type="RefSeq" id="WP_183502418.1">
    <property type="nucleotide sequence ID" value="NZ_BSPG01000003.1"/>
</dbReference>
<evidence type="ECO:0000256" key="5">
    <source>
        <dbReference type="ARBA" id="ARBA00022525"/>
    </source>
</evidence>
<reference evidence="14" key="2">
    <citation type="journal article" date="2019" name="Int. J. Syst. Evol. Microbiol.">
        <title>The Global Catalogue of Microorganisms (GCM) 10K type strain sequencing project: providing services to taxonomists for standard genome sequencing and annotation.</title>
        <authorList>
            <consortium name="The Broad Institute Genomics Platform"/>
            <consortium name="The Broad Institute Genome Sequencing Center for Infectious Disease"/>
            <person name="Wu L."/>
            <person name="Ma J."/>
        </authorList>
    </citation>
    <scope>NUCLEOTIDE SEQUENCE [LARGE SCALE GENOMIC DNA]</scope>
    <source>
        <strain evidence="14">NBRC 107710</strain>
    </source>
</reference>
<evidence type="ECO:0000256" key="6">
    <source>
        <dbReference type="ARBA" id="ARBA00023143"/>
    </source>
</evidence>
<dbReference type="Pfam" id="PF06429">
    <property type="entry name" value="Flg_bbr_C"/>
    <property type="match status" value="1"/>
</dbReference>
<proteinExistence type="inferred from homology"/>
<evidence type="ECO:0000259" key="10">
    <source>
        <dbReference type="Pfam" id="PF22638"/>
    </source>
</evidence>
<dbReference type="Proteomes" id="UP001156881">
    <property type="component" value="Unassembled WGS sequence"/>
</dbReference>
<protein>
    <recommendedName>
        <fullName evidence="4">Flagellar hook-associated protein 1</fullName>
    </recommendedName>
</protein>
<dbReference type="PANTHER" id="PTHR30033:SF1">
    <property type="entry name" value="FLAGELLAR HOOK-ASSOCIATED PROTEIN 1"/>
    <property type="match status" value="1"/>
</dbReference>
<comment type="subcellular location">
    <subcellularLocation>
        <location evidence="1">Bacterial flagellum basal body</location>
    </subcellularLocation>
    <subcellularLocation>
        <location evidence="2">Secreted</location>
    </subcellularLocation>
</comment>
<dbReference type="GO" id="GO:0009425">
    <property type="term" value="C:bacterial-type flagellum basal body"/>
    <property type="evidence" value="ECO:0007669"/>
    <property type="project" value="UniProtKB-SubCell"/>
</dbReference>
<feature type="compositionally biased region" description="Polar residues" evidence="7">
    <location>
        <begin position="239"/>
        <end position="254"/>
    </location>
</feature>
<feature type="domain" description="Flagellar hook-associated protein FlgK helical" evidence="10">
    <location>
        <begin position="86"/>
        <end position="326"/>
    </location>
</feature>
<evidence type="ECO:0000256" key="2">
    <source>
        <dbReference type="ARBA" id="ARBA00004613"/>
    </source>
</evidence>
<keyword evidence="6" id="KW-0975">Bacterial flagellum</keyword>
<accession>A0A7W6F5L5</accession>
<evidence type="ECO:0000313" key="14">
    <source>
        <dbReference type="Proteomes" id="UP001156881"/>
    </source>
</evidence>
<dbReference type="GO" id="GO:0005198">
    <property type="term" value="F:structural molecule activity"/>
    <property type="evidence" value="ECO:0007669"/>
    <property type="project" value="InterPro"/>
</dbReference>
<feature type="domain" description="Flagellar basal body rod protein N-terminal" evidence="8">
    <location>
        <begin position="6"/>
        <end position="35"/>
    </location>
</feature>
<comment type="caution">
    <text evidence="12">The sequence shown here is derived from an EMBL/GenBank/DDBJ whole genome shotgun (WGS) entry which is preliminary data.</text>
</comment>
<evidence type="ECO:0000259" key="9">
    <source>
        <dbReference type="Pfam" id="PF06429"/>
    </source>
</evidence>
<dbReference type="NCBIfam" id="TIGR02492">
    <property type="entry name" value="flgK_ends"/>
    <property type="match status" value="1"/>
</dbReference>
<evidence type="ECO:0000259" key="8">
    <source>
        <dbReference type="Pfam" id="PF00460"/>
    </source>
</evidence>
<comment type="similarity">
    <text evidence="3">Belongs to the flagella basal body rod proteins family.</text>
</comment>
<dbReference type="SUPFAM" id="SSF64518">
    <property type="entry name" value="Phase 1 flagellin"/>
    <property type="match status" value="1"/>
</dbReference>